<comment type="caution">
    <text evidence="7">The sequence shown here is derived from an EMBL/GenBank/DDBJ whole genome shotgun (WGS) entry which is preliminary data.</text>
</comment>
<sequence>MSRGLALGLIAVAGLGMAVQASAEVLEVQNLRYACDRGVEVPATFVTGPEDALVVIQIEGRQILLYQEVAASGARYAWPSDGAGYVLWSKGDAATIYWREGGQETELLSCTAQM</sequence>
<feature type="signal peptide" evidence="5">
    <location>
        <begin position="1"/>
        <end position="23"/>
    </location>
</feature>
<keyword evidence="1 5" id="KW-0732">Signal</keyword>
<evidence type="ECO:0000313" key="8">
    <source>
        <dbReference type="Proteomes" id="UP000284547"/>
    </source>
</evidence>
<dbReference type="EMBL" id="QWEY01000003">
    <property type="protein sequence ID" value="RGP37761.1"/>
    <property type="molecule type" value="Genomic_DNA"/>
</dbReference>
<name>A0A411Z3X3_9RHOB</name>
<dbReference type="Pfam" id="PF09864">
    <property type="entry name" value="MliC"/>
    <property type="match status" value="1"/>
</dbReference>
<accession>A0A411Z3X3</accession>
<dbReference type="OrthoDB" id="7926518at2"/>
<evidence type="ECO:0000256" key="2">
    <source>
        <dbReference type="ARBA" id="ARBA00023136"/>
    </source>
</evidence>
<evidence type="ECO:0000313" key="7">
    <source>
        <dbReference type="EMBL" id="RGP37761.1"/>
    </source>
</evidence>
<keyword evidence="2" id="KW-0472">Membrane</keyword>
<keyword evidence="4" id="KW-0449">Lipoprotein</keyword>
<dbReference type="RefSeq" id="WP_118150750.1">
    <property type="nucleotide sequence ID" value="NZ_QWEY01000003.1"/>
</dbReference>
<evidence type="ECO:0000256" key="1">
    <source>
        <dbReference type="ARBA" id="ARBA00022729"/>
    </source>
</evidence>
<feature type="chain" id="PRO_5019159721" description="C-type lysozyme inhibitor domain-containing protein" evidence="5">
    <location>
        <begin position="24"/>
        <end position="114"/>
    </location>
</feature>
<organism evidence="7 8">
    <name type="scientific">Pseudotabrizicola alkalilacus</name>
    <dbReference type="NCBI Taxonomy" id="2305252"/>
    <lineage>
        <taxon>Bacteria</taxon>
        <taxon>Pseudomonadati</taxon>
        <taxon>Pseudomonadota</taxon>
        <taxon>Alphaproteobacteria</taxon>
        <taxon>Rhodobacterales</taxon>
        <taxon>Paracoccaceae</taxon>
        <taxon>Pseudotabrizicola</taxon>
    </lineage>
</organism>
<evidence type="ECO:0000256" key="5">
    <source>
        <dbReference type="SAM" id="SignalP"/>
    </source>
</evidence>
<protein>
    <recommendedName>
        <fullName evidence="6">C-type lysozyme inhibitor domain-containing protein</fullName>
    </recommendedName>
</protein>
<dbReference type="InterPro" id="IPR018660">
    <property type="entry name" value="MliC"/>
</dbReference>
<evidence type="ECO:0000256" key="4">
    <source>
        <dbReference type="ARBA" id="ARBA00023288"/>
    </source>
</evidence>
<keyword evidence="8" id="KW-1185">Reference proteome</keyword>
<feature type="domain" description="C-type lysozyme inhibitor" evidence="6">
    <location>
        <begin position="33"/>
        <end position="103"/>
    </location>
</feature>
<evidence type="ECO:0000259" key="6">
    <source>
        <dbReference type="Pfam" id="PF09864"/>
    </source>
</evidence>
<keyword evidence="3" id="KW-0564">Palmitate</keyword>
<evidence type="ECO:0000256" key="3">
    <source>
        <dbReference type="ARBA" id="ARBA00023139"/>
    </source>
</evidence>
<dbReference type="AlphaFoldDB" id="A0A411Z3X3"/>
<dbReference type="Gene3D" id="2.40.128.200">
    <property type="match status" value="1"/>
</dbReference>
<proteinExistence type="predicted"/>
<dbReference type="InterPro" id="IPR036328">
    <property type="entry name" value="MliC_sf"/>
</dbReference>
<gene>
    <name evidence="7" type="ORF">D1012_07575</name>
</gene>
<reference evidence="7 8" key="1">
    <citation type="submission" date="2018-08" db="EMBL/GenBank/DDBJ databases">
        <title>Flavobacterium tibetense sp. nov., isolated from a wetland YonghuCo on Tibetan Plateau.</title>
        <authorList>
            <person name="Phurbu D."/>
            <person name="Lu H."/>
            <person name="Xing P."/>
        </authorList>
    </citation>
    <scope>NUCLEOTIDE SEQUENCE [LARGE SCALE GENOMIC DNA]</scope>
    <source>
        <strain evidence="7 8">DJC</strain>
    </source>
</reference>
<dbReference type="Proteomes" id="UP000284547">
    <property type="component" value="Unassembled WGS sequence"/>
</dbReference>
<dbReference type="SUPFAM" id="SSF141488">
    <property type="entry name" value="YdhA-like"/>
    <property type="match status" value="1"/>
</dbReference>